<gene>
    <name evidence="1" type="ORF">O1611_g4076</name>
</gene>
<dbReference type="Proteomes" id="UP001153332">
    <property type="component" value="Unassembled WGS sequence"/>
</dbReference>
<protein>
    <submittedName>
        <fullName evidence="1">Uncharacterized protein</fullName>
    </submittedName>
</protein>
<comment type="caution">
    <text evidence="1">The sequence shown here is derived from an EMBL/GenBank/DDBJ whole genome shotgun (WGS) entry which is preliminary data.</text>
</comment>
<reference evidence="1" key="1">
    <citation type="submission" date="2022-12" db="EMBL/GenBank/DDBJ databases">
        <title>Genome Sequence of Lasiodiplodia mahajangana.</title>
        <authorList>
            <person name="Buettner E."/>
        </authorList>
    </citation>
    <scope>NUCLEOTIDE SEQUENCE</scope>
    <source>
        <strain evidence="1">VT137</strain>
    </source>
</reference>
<organism evidence="1 2">
    <name type="scientific">Lasiodiplodia mahajangana</name>
    <dbReference type="NCBI Taxonomy" id="1108764"/>
    <lineage>
        <taxon>Eukaryota</taxon>
        <taxon>Fungi</taxon>
        <taxon>Dikarya</taxon>
        <taxon>Ascomycota</taxon>
        <taxon>Pezizomycotina</taxon>
        <taxon>Dothideomycetes</taxon>
        <taxon>Dothideomycetes incertae sedis</taxon>
        <taxon>Botryosphaeriales</taxon>
        <taxon>Botryosphaeriaceae</taxon>
        <taxon>Lasiodiplodia</taxon>
    </lineage>
</organism>
<evidence type="ECO:0000313" key="1">
    <source>
        <dbReference type="EMBL" id="KAJ8129554.1"/>
    </source>
</evidence>
<name>A0ACC2JQ85_9PEZI</name>
<evidence type="ECO:0000313" key="2">
    <source>
        <dbReference type="Proteomes" id="UP001153332"/>
    </source>
</evidence>
<sequence length="321" mass="34046">MTSHDEDSPPTGGTPPSTSPGLGTTTTSISSQSTVVAAPTTTLVTTTSKLAKEPSTTSTASLATTSLALTSSQAIPLMPTNTLLPSVSTTPSSLATLVVPTSSAPVSIPGDLTTSTSVIPHSTGSAQLSPSTDLSQPANFINPTDESQGSTSDHSQQRAGQIAGGVVGGIAFIGLVLLAIWMWRRRRNRDNYLSRMSAMPPDDTQYPVPQPRAPGNYRSPSSIMNQLMTAAYAAEDGRSYRDSDGIFDNYANEKQAFAIHENESTERLTIPASAQLRPPSIAARTETTSRTESTWKTWGVLAGSSRLPAPKNWWVDRYFRT</sequence>
<proteinExistence type="predicted"/>
<accession>A0ACC2JQ85</accession>
<keyword evidence="2" id="KW-1185">Reference proteome</keyword>
<dbReference type="EMBL" id="JAPUUL010000727">
    <property type="protein sequence ID" value="KAJ8129554.1"/>
    <property type="molecule type" value="Genomic_DNA"/>
</dbReference>